<dbReference type="EMBL" id="CWOW01000003">
    <property type="protein sequence ID" value="CSA15220.1"/>
    <property type="molecule type" value="Genomic_DNA"/>
</dbReference>
<evidence type="ECO:0000313" key="1">
    <source>
        <dbReference type="EMBL" id="CSA15220.1"/>
    </source>
</evidence>
<protein>
    <submittedName>
        <fullName evidence="1">Uncharacterized protein</fullName>
    </submittedName>
</protein>
<accession>A0A655Q6Z7</accession>
<evidence type="ECO:0000313" key="2">
    <source>
        <dbReference type="Proteomes" id="UP000044806"/>
    </source>
</evidence>
<name>A0A655Q6Z7_VIBCL</name>
<gene>
    <name evidence="1" type="ORF">ERS013165_00879</name>
</gene>
<sequence length="83" mass="9542">MDLLQANRSFIRIINTGVREATTVVHNTYRFTCGGLQRFNHLLDFFGRRVGTLTQHTNFISHDSKTTSLLTRTGSFNGRIQRQ</sequence>
<proteinExistence type="predicted"/>
<organism evidence="1 2">
    <name type="scientific">Vibrio cholerae</name>
    <dbReference type="NCBI Taxonomy" id="666"/>
    <lineage>
        <taxon>Bacteria</taxon>
        <taxon>Pseudomonadati</taxon>
        <taxon>Pseudomonadota</taxon>
        <taxon>Gammaproteobacteria</taxon>
        <taxon>Vibrionales</taxon>
        <taxon>Vibrionaceae</taxon>
        <taxon>Vibrio</taxon>
    </lineage>
</organism>
<reference evidence="1 2" key="1">
    <citation type="submission" date="2015-07" db="EMBL/GenBank/DDBJ databases">
        <authorList>
            <consortium name="Pathogen Informatics"/>
        </authorList>
    </citation>
    <scope>NUCLEOTIDE SEQUENCE [LARGE SCALE GENOMIC DNA]</scope>
    <source>
        <strain evidence="1 2">A51</strain>
    </source>
</reference>
<dbReference type="Proteomes" id="UP000044806">
    <property type="component" value="Unassembled WGS sequence"/>
</dbReference>
<dbReference type="AlphaFoldDB" id="A0A655Q6Z7"/>